<dbReference type="CDD" id="cd00165">
    <property type="entry name" value="S4"/>
    <property type="match status" value="1"/>
</dbReference>
<dbReference type="InterPro" id="IPR036986">
    <property type="entry name" value="S4_RNA-bd_sf"/>
</dbReference>
<accession>A0A922HVI7</accession>
<feature type="region of interest" description="Disordered" evidence="2">
    <location>
        <begin position="75"/>
        <end position="113"/>
    </location>
</feature>
<evidence type="ECO:0000313" key="6">
    <source>
        <dbReference type="Proteomes" id="UP000790347"/>
    </source>
</evidence>
<dbReference type="Proteomes" id="UP000828236">
    <property type="component" value="Unassembled WGS sequence"/>
</dbReference>
<dbReference type="GO" id="GO:0003723">
    <property type="term" value="F:RNA binding"/>
    <property type="evidence" value="ECO:0007669"/>
    <property type="project" value="UniProtKB-KW"/>
</dbReference>
<evidence type="ECO:0000259" key="3">
    <source>
        <dbReference type="Pfam" id="PF25818"/>
    </source>
</evidence>
<protein>
    <recommendedName>
        <fullName evidence="3">Mitochondrial transcription rescue factor 1 C-terminal domain-containing protein</fullName>
    </recommendedName>
</protein>
<reference evidence="5" key="1">
    <citation type="submission" date="2013-05" db="EMBL/GenBank/DDBJ databases">
        <authorList>
            <person name="Yim A.K.Y."/>
            <person name="Chan T.F."/>
            <person name="Ji K.M."/>
            <person name="Liu X.Y."/>
            <person name="Zhou J.W."/>
            <person name="Li R.Q."/>
            <person name="Yang K.Y."/>
            <person name="Li J."/>
            <person name="Li M."/>
            <person name="Law P.T.W."/>
            <person name="Wu Y.L."/>
            <person name="Cai Z.L."/>
            <person name="Qin H."/>
            <person name="Bao Y."/>
            <person name="Leung R.K.K."/>
            <person name="Ng P.K.S."/>
            <person name="Zou J."/>
            <person name="Zhong X.J."/>
            <person name="Ran P.X."/>
            <person name="Zhong N.S."/>
            <person name="Liu Z.G."/>
            <person name="Tsui S.K.W."/>
        </authorList>
    </citation>
    <scope>NUCLEOTIDE SEQUENCE</scope>
    <source>
        <strain evidence="5">Derf</strain>
        <tissue evidence="5">Whole organism</tissue>
    </source>
</reference>
<feature type="domain" description="Mitochondrial transcription rescue factor 1 C-terminal" evidence="3">
    <location>
        <begin position="121"/>
        <end position="219"/>
    </location>
</feature>
<dbReference type="InterPro" id="IPR057896">
    <property type="entry name" value="MTRES1_C"/>
</dbReference>
<dbReference type="Proteomes" id="UP000790347">
    <property type="component" value="Unassembled WGS sequence"/>
</dbReference>
<feature type="compositionally biased region" description="Acidic residues" evidence="2">
    <location>
        <begin position="91"/>
        <end position="113"/>
    </location>
</feature>
<organism evidence="5 6">
    <name type="scientific">Dermatophagoides farinae</name>
    <name type="common">American house dust mite</name>
    <dbReference type="NCBI Taxonomy" id="6954"/>
    <lineage>
        <taxon>Eukaryota</taxon>
        <taxon>Metazoa</taxon>
        <taxon>Ecdysozoa</taxon>
        <taxon>Arthropoda</taxon>
        <taxon>Chelicerata</taxon>
        <taxon>Arachnida</taxon>
        <taxon>Acari</taxon>
        <taxon>Acariformes</taxon>
        <taxon>Sarcoptiformes</taxon>
        <taxon>Astigmata</taxon>
        <taxon>Psoroptidia</taxon>
        <taxon>Analgoidea</taxon>
        <taxon>Pyroglyphidae</taxon>
        <taxon>Dermatophagoidinae</taxon>
        <taxon>Dermatophagoides</taxon>
    </lineage>
</organism>
<dbReference type="OrthoDB" id="4150at2759"/>
<keyword evidence="6" id="KW-1185">Reference proteome</keyword>
<dbReference type="GO" id="GO:1903108">
    <property type="term" value="P:regulation of mitochondrial transcription"/>
    <property type="evidence" value="ECO:0007669"/>
    <property type="project" value="TreeGrafter"/>
</dbReference>
<dbReference type="PROSITE" id="PS50889">
    <property type="entry name" value="S4"/>
    <property type="match status" value="1"/>
</dbReference>
<name>A0A922HVI7_DERFA</name>
<dbReference type="PANTHER" id="PTHR13633">
    <property type="entry name" value="MITOCHONDRIAL TRANSCRIPTION RESCUE FACTOR 1"/>
    <property type="match status" value="1"/>
</dbReference>
<dbReference type="EMBL" id="SDOV01000001">
    <property type="protein sequence ID" value="KAH7644699.1"/>
    <property type="molecule type" value="Genomic_DNA"/>
</dbReference>
<reference evidence="5" key="4">
    <citation type="journal article" date="2022" name="Res Sq">
        <title>Comparative Genomics Reveals Insights into the Divergent Evolution of Astigmatic Mites and Household Pest Adaptations.</title>
        <authorList>
            <person name="Xiong Q."/>
            <person name="Wan A.T.-Y."/>
            <person name="Liu X.-Y."/>
            <person name="Fung C.S.-H."/>
            <person name="Xiao X."/>
            <person name="Malainual N."/>
            <person name="Hou J."/>
            <person name="Wang L."/>
            <person name="Wang M."/>
            <person name="Yang K."/>
            <person name="Cui Y."/>
            <person name="Leung E."/>
            <person name="Nong W."/>
            <person name="Shin S.-K."/>
            <person name="Au S."/>
            <person name="Jeong K.Y."/>
            <person name="Chew F.T."/>
            <person name="Hui J."/>
            <person name="Leung T.F."/>
            <person name="Tungtrongchitr A."/>
            <person name="Zhong N."/>
            <person name="Liu Z."/>
            <person name="Tsui S."/>
        </authorList>
    </citation>
    <scope>NUCLEOTIDE SEQUENCE</scope>
    <source>
        <strain evidence="5">Derf</strain>
        <tissue evidence="5">Whole organism</tissue>
    </source>
</reference>
<reference evidence="4" key="3">
    <citation type="journal article" date="2021" name="World Allergy Organ. J.">
        <title>Chromosome-level assembly of Dermatophagoides farinae genome and transcriptome reveals two novel allergens Der f 37 and Der f 39.</title>
        <authorList>
            <person name="Chen J."/>
            <person name="Cai Z."/>
            <person name="Fan D."/>
            <person name="Hu J."/>
            <person name="Hou Y."/>
            <person name="He Y."/>
            <person name="Zhang Z."/>
            <person name="Zhao Z."/>
            <person name="Gao P."/>
            <person name="Hu W."/>
            <person name="Sun J."/>
            <person name="Li J."/>
            <person name="Ji K."/>
        </authorList>
    </citation>
    <scope>NUCLEOTIDE SEQUENCE</scope>
    <source>
        <strain evidence="4">JKM2019</strain>
    </source>
</reference>
<dbReference type="AlphaFoldDB" id="A0A922HVI7"/>
<keyword evidence="1" id="KW-0694">RNA-binding</keyword>
<dbReference type="GO" id="GO:0005739">
    <property type="term" value="C:mitochondrion"/>
    <property type="evidence" value="ECO:0007669"/>
    <property type="project" value="TreeGrafter"/>
</dbReference>
<evidence type="ECO:0000256" key="1">
    <source>
        <dbReference type="PROSITE-ProRule" id="PRU00182"/>
    </source>
</evidence>
<proteinExistence type="predicted"/>
<dbReference type="Pfam" id="PF25818">
    <property type="entry name" value="MTRES1_C"/>
    <property type="match status" value="1"/>
</dbReference>
<evidence type="ECO:0000313" key="5">
    <source>
        <dbReference type="EMBL" id="KAH9511820.1"/>
    </source>
</evidence>
<sequence length="236" mass="27888">MYLRQFFRIQIINQLVVRLQRTYPVKPILNSMPQSHYVSCNRNYRTLFAIHNLSMPVDVLNVDLKSPIHFIQKRYKKKKAGKQPQRPSKQDEDDDDDEDEDEDSDQDELMDESDLDSRVLNTTVMTWRLDAFGKTCFNISRAKFEESFYNDLIRVNGERVGKKSYEVREGDEIDLIRGFNLDQRDRLDVIRLNILKTDDKAASGGRYRITFRKTNKLTIDNYERDPYDGLMINTQS</sequence>
<comment type="caution">
    <text evidence="5">The sequence shown here is derived from an EMBL/GenBank/DDBJ whole genome shotgun (WGS) entry which is preliminary data.</text>
</comment>
<dbReference type="EMBL" id="ASGP02000004">
    <property type="protein sequence ID" value="KAH9511820.1"/>
    <property type="molecule type" value="Genomic_DNA"/>
</dbReference>
<dbReference type="Gene3D" id="3.10.290.10">
    <property type="entry name" value="RNA-binding S4 domain"/>
    <property type="match status" value="1"/>
</dbReference>
<dbReference type="PANTHER" id="PTHR13633:SF3">
    <property type="entry name" value="MITOCHONDRIAL TRANSCRIPTION RESCUE FACTOR 1"/>
    <property type="match status" value="1"/>
</dbReference>
<evidence type="ECO:0000313" key="4">
    <source>
        <dbReference type="EMBL" id="KAH7644699.1"/>
    </source>
</evidence>
<gene>
    <name evidence="5" type="ORF">DERF_010247</name>
    <name evidence="4" type="ORF">HUG17_0237</name>
</gene>
<dbReference type="SUPFAM" id="SSF55174">
    <property type="entry name" value="Alpha-L RNA-binding motif"/>
    <property type="match status" value="1"/>
</dbReference>
<evidence type="ECO:0000256" key="2">
    <source>
        <dbReference type="SAM" id="MobiDB-lite"/>
    </source>
</evidence>
<reference evidence="4" key="2">
    <citation type="submission" date="2020-06" db="EMBL/GenBank/DDBJ databases">
        <authorList>
            <person name="Ji K."/>
            <person name="Li J."/>
        </authorList>
    </citation>
    <scope>NUCLEOTIDE SEQUENCE</scope>
    <source>
        <strain evidence="4">JKM2019</strain>
        <tissue evidence="4">Whole body</tissue>
    </source>
</reference>